<evidence type="ECO:0000256" key="7">
    <source>
        <dbReference type="ARBA" id="ARBA00049112"/>
    </source>
</evidence>
<gene>
    <name evidence="8 10" type="primary">kdsA</name>
    <name evidence="10" type="ORF">MOV08_39005</name>
</gene>
<proteinExistence type="inferred from homology"/>
<dbReference type="EMBL" id="CP095749">
    <property type="protein sequence ID" value="WEB44690.1"/>
    <property type="molecule type" value="Genomic_DNA"/>
</dbReference>
<comment type="subcellular location">
    <subcellularLocation>
        <location evidence="1 8">Cytoplasm</location>
    </subcellularLocation>
</comment>
<evidence type="ECO:0000256" key="6">
    <source>
        <dbReference type="ARBA" id="ARBA00022679"/>
    </source>
</evidence>
<evidence type="ECO:0000256" key="8">
    <source>
        <dbReference type="HAMAP-Rule" id="MF_00056"/>
    </source>
</evidence>
<name>A0ABY8AI36_9ACTN</name>
<dbReference type="PANTHER" id="PTHR21057">
    <property type="entry name" value="PHOSPHO-2-DEHYDRO-3-DEOXYHEPTONATE ALDOLASE"/>
    <property type="match status" value="1"/>
</dbReference>
<evidence type="ECO:0000313" key="11">
    <source>
        <dbReference type="Proteomes" id="UP001218629"/>
    </source>
</evidence>
<dbReference type="InterPro" id="IPR006218">
    <property type="entry name" value="DAHP1/KDSA"/>
</dbReference>
<dbReference type="NCBIfam" id="TIGR01362">
    <property type="entry name" value="KDO8P_synth"/>
    <property type="match status" value="1"/>
</dbReference>
<dbReference type="NCBIfam" id="NF003543">
    <property type="entry name" value="PRK05198.1"/>
    <property type="match status" value="1"/>
</dbReference>
<feature type="domain" description="DAHP synthetase I/KDSA" evidence="9">
    <location>
        <begin position="9"/>
        <end position="264"/>
    </location>
</feature>
<dbReference type="GO" id="GO:0008676">
    <property type="term" value="F:3-deoxy-8-phosphooctulonate synthase activity"/>
    <property type="evidence" value="ECO:0007669"/>
    <property type="project" value="UniProtKB-EC"/>
</dbReference>
<keyword evidence="6 8" id="KW-0808">Transferase</keyword>
<comment type="pathway">
    <text evidence="3 8">Carbohydrate biosynthesis; 3-deoxy-D-manno-octulosonate biosynthesis; 3-deoxy-D-manno-octulosonate from D-ribulose 5-phosphate: step 2/3.</text>
</comment>
<dbReference type="RefSeq" id="WP_275310863.1">
    <property type="nucleotide sequence ID" value="NZ_CP095749.1"/>
</dbReference>
<keyword evidence="11" id="KW-1185">Reference proteome</keyword>
<evidence type="ECO:0000313" key="10">
    <source>
        <dbReference type="EMBL" id="WEB44690.1"/>
    </source>
</evidence>
<dbReference type="Pfam" id="PF00793">
    <property type="entry name" value="DAHP_synth_1"/>
    <property type="match status" value="1"/>
</dbReference>
<comment type="catalytic activity">
    <reaction evidence="7 8">
        <text>D-arabinose 5-phosphate + phosphoenolpyruvate + H2O = 3-deoxy-alpha-D-manno-2-octulosonate-8-phosphate + phosphate</text>
        <dbReference type="Rhea" id="RHEA:14053"/>
        <dbReference type="ChEBI" id="CHEBI:15377"/>
        <dbReference type="ChEBI" id="CHEBI:43474"/>
        <dbReference type="ChEBI" id="CHEBI:57693"/>
        <dbReference type="ChEBI" id="CHEBI:58702"/>
        <dbReference type="ChEBI" id="CHEBI:85985"/>
        <dbReference type="EC" id="2.5.1.55"/>
    </reaction>
</comment>
<accession>A0ABY8AI36</accession>
<dbReference type="InterPro" id="IPR006269">
    <property type="entry name" value="KDO8P_synthase"/>
</dbReference>
<sequence length="272" mass="28842">MVDIGGVRVEQDGPFTLIAGPCVIESRDAVLRHAERIAAITERVGVPYIFKSSYDKANRTSVDSFRGPGLEAGLEILAEVRERFGVPVITDVHERQDVTAVAEAVDVLQIPAFLCRQTDLVLAACGSGKPVNIKKGQFLSPAEAVPMVHKAHSTGNTQVMVTERGYAFGYQNLVVDYRSLVLLRETGAPVLFDATHSVQLPGGAGEATAGQPRFIPHLARAAVAVGVAGVFMEVHEDPSHALSDGSNSLALDQIPALLGDLKALDTLVKGTA</sequence>
<dbReference type="InterPro" id="IPR013785">
    <property type="entry name" value="Aldolase_TIM"/>
</dbReference>
<comment type="pathway">
    <text evidence="2">Bacterial outer membrane biogenesis; lipopolysaccharide biosynthesis.</text>
</comment>
<keyword evidence="5 8" id="KW-0963">Cytoplasm</keyword>
<organism evidence="10 11">
    <name type="scientific">Streptomyces yunnanensis</name>
    <dbReference type="NCBI Taxonomy" id="156453"/>
    <lineage>
        <taxon>Bacteria</taxon>
        <taxon>Bacillati</taxon>
        <taxon>Actinomycetota</taxon>
        <taxon>Actinomycetes</taxon>
        <taxon>Kitasatosporales</taxon>
        <taxon>Streptomycetaceae</taxon>
        <taxon>Streptomyces</taxon>
    </lineage>
</organism>
<evidence type="ECO:0000259" key="9">
    <source>
        <dbReference type="Pfam" id="PF00793"/>
    </source>
</evidence>
<evidence type="ECO:0000256" key="3">
    <source>
        <dbReference type="ARBA" id="ARBA00004845"/>
    </source>
</evidence>
<dbReference type="HAMAP" id="MF_00056">
    <property type="entry name" value="KDO8P_synth"/>
    <property type="match status" value="1"/>
</dbReference>
<evidence type="ECO:0000256" key="2">
    <source>
        <dbReference type="ARBA" id="ARBA00004756"/>
    </source>
</evidence>
<evidence type="ECO:0000256" key="4">
    <source>
        <dbReference type="ARBA" id="ARBA00010499"/>
    </source>
</evidence>
<evidence type="ECO:0000256" key="1">
    <source>
        <dbReference type="ARBA" id="ARBA00004496"/>
    </source>
</evidence>
<keyword evidence="8" id="KW-0448">Lipopolysaccharide biosynthesis</keyword>
<dbReference type="EC" id="2.5.1.55" evidence="8"/>
<evidence type="ECO:0000256" key="5">
    <source>
        <dbReference type="ARBA" id="ARBA00022490"/>
    </source>
</evidence>
<reference evidence="10 11" key="1">
    <citation type="submission" date="2022-03" db="EMBL/GenBank/DDBJ databases">
        <title>Streptomyces yunnanensis P86,complete genome.</title>
        <authorList>
            <person name="Chen S."/>
            <person name="Zhang Q."/>
        </authorList>
    </citation>
    <scope>NUCLEOTIDE SEQUENCE [LARGE SCALE GENOMIC DNA]</scope>
    <source>
        <strain evidence="10 11">P86</strain>
    </source>
</reference>
<protein>
    <recommendedName>
        <fullName evidence="8">2-dehydro-3-deoxyphosphooctonate aldolase</fullName>
        <ecNumber evidence="8">2.5.1.55</ecNumber>
    </recommendedName>
    <alternativeName>
        <fullName evidence="8">3-deoxy-D-manno-octulosonic acid 8-phosphate synthase</fullName>
    </alternativeName>
    <alternativeName>
        <fullName evidence="8">KDO-8-phosphate synthase</fullName>
        <shortName evidence="8">KDO 8-P synthase</shortName>
        <shortName evidence="8">KDOPS</shortName>
    </alternativeName>
    <alternativeName>
        <fullName evidence="8">Phospho-2-dehydro-3-deoxyoctonate aldolase</fullName>
    </alternativeName>
</protein>
<dbReference type="Gene3D" id="3.20.20.70">
    <property type="entry name" value="Aldolase class I"/>
    <property type="match status" value="1"/>
</dbReference>
<dbReference type="SUPFAM" id="SSF51569">
    <property type="entry name" value="Aldolase"/>
    <property type="match status" value="1"/>
</dbReference>
<comment type="similarity">
    <text evidence="4 8">Belongs to the KdsA family.</text>
</comment>
<dbReference type="Proteomes" id="UP001218629">
    <property type="component" value="Chromosome"/>
</dbReference>